<dbReference type="Proteomes" id="UP000662637">
    <property type="component" value="Unassembled WGS sequence"/>
</dbReference>
<accession>A0A5E4C649</accession>
<dbReference type="EMBL" id="CABDUW010000892">
    <property type="protein sequence ID" value="VTJ76451.1"/>
    <property type="molecule type" value="Genomic_DNA"/>
</dbReference>
<dbReference type="AlphaFoldDB" id="A0A5E4C649"/>
<keyword evidence="2" id="KW-0732">Signal</keyword>
<evidence type="ECO:0000256" key="1">
    <source>
        <dbReference type="SAM" id="MobiDB-lite"/>
    </source>
</evidence>
<organism evidence="4 5">
    <name type="scientific">Marmota monax</name>
    <name type="common">Woodchuck</name>
    <dbReference type="NCBI Taxonomy" id="9995"/>
    <lineage>
        <taxon>Eukaryota</taxon>
        <taxon>Metazoa</taxon>
        <taxon>Chordata</taxon>
        <taxon>Craniata</taxon>
        <taxon>Vertebrata</taxon>
        <taxon>Euteleostomi</taxon>
        <taxon>Mammalia</taxon>
        <taxon>Eutheria</taxon>
        <taxon>Euarchontoglires</taxon>
        <taxon>Glires</taxon>
        <taxon>Rodentia</taxon>
        <taxon>Sciuromorpha</taxon>
        <taxon>Sciuridae</taxon>
        <taxon>Xerinae</taxon>
        <taxon>Marmotini</taxon>
        <taxon>Marmota</taxon>
    </lineage>
</organism>
<dbReference type="EMBL" id="WJEC01000236">
    <property type="protein sequence ID" value="KAF7484651.1"/>
    <property type="molecule type" value="Genomic_DNA"/>
</dbReference>
<feature type="signal peptide" evidence="2">
    <location>
        <begin position="1"/>
        <end position="22"/>
    </location>
</feature>
<dbReference type="Proteomes" id="UP000335636">
    <property type="component" value="Unassembled WGS sequence"/>
</dbReference>
<reference evidence="3" key="2">
    <citation type="submission" date="2020-08" db="EMBL/GenBank/DDBJ databases">
        <authorList>
            <person name="Shumante A."/>
            <person name="Zimin A.V."/>
            <person name="Puiu D."/>
            <person name="Salzberg S.L."/>
        </authorList>
    </citation>
    <scope>NUCLEOTIDE SEQUENCE</scope>
    <source>
        <strain evidence="3">WC2-LM</strain>
        <tissue evidence="3">Liver</tissue>
    </source>
</reference>
<evidence type="ECO:0000256" key="2">
    <source>
        <dbReference type="SAM" id="SignalP"/>
    </source>
</evidence>
<evidence type="ECO:0000313" key="5">
    <source>
        <dbReference type="Proteomes" id="UP000335636"/>
    </source>
</evidence>
<evidence type="ECO:0000313" key="3">
    <source>
        <dbReference type="EMBL" id="KAF7484651.1"/>
    </source>
</evidence>
<proteinExistence type="predicted"/>
<protein>
    <submittedName>
        <fullName evidence="4">Uncharacterized protein</fullName>
    </submittedName>
</protein>
<gene>
    <name evidence="3" type="ORF">GHT09_003859</name>
    <name evidence="4" type="ORF">MONAX_5E006887</name>
</gene>
<name>A0A5E4C649_MARMO</name>
<evidence type="ECO:0000313" key="4">
    <source>
        <dbReference type="EMBL" id="VTJ76451.1"/>
    </source>
</evidence>
<reference evidence="4 5" key="1">
    <citation type="submission" date="2019-04" db="EMBL/GenBank/DDBJ databases">
        <authorList>
            <person name="Alioto T."/>
            <person name="Alioto T."/>
        </authorList>
    </citation>
    <scope>NUCLEOTIDE SEQUENCE [LARGE SCALE GENOMIC DNA]</scope>
</reference>
<keyword evidence="5" id="KW-1185">Reference proteome</keyword>
<feature type="chain" id="PRO_5036140327" evidence="2">
    <location>
        <begin position="23"/>
        <end position="97"/>
    </location>
</feature>
<feature type="region of interest" description="Disordered" evidence="1">
    <location>
        <begin position="28"/>
        <end position="60"/>
    </location>
</feature>
<sequence>MPRAVLPKLLLPLLGLVAATVAGKLPLAVSRPRPGSQNSEPAETVHCHPHRGGSEGVHLSGTSRPFLHAHSRLPLGPCYLVIPLFASRDSVGLQRAP</sequence>